<evidence type="ECO:0000256" key="4">
    <source>
        <dbReference type="ARBA" id="ARBA00022454"/>
    </source>
</evidence>
<dbReference type="PANTHER" id="PTHR15607">
    <property type="entry name" value="SYNAPTONEMAL COMPLEX PROTEIN-RELATED"/>
    <property type="match status" value="1"/>
</dbReference>
<dbReference type="GO" id="GO:0000800">
    <property type="term" value="C:lateral element"/>
    <property type="evidence" value="ECO:0007669"/>
    <property type="project" value="TreeGrafter"/>
</dbReference>
<name>A0A315W4M8_GAMAF</name>
<feature type="compositionally biased region" description="Polar residues" evidence="6">
    <location>
        <begin position="655"/>
        <end position="667"/>
    </location>
</feature>
<comment type="subcellular location">
    <subcellularLocation>
        <location evidence="2">Chromosome</location>
    </subcellularLocation>
    <subcellularLocation>
        <location evidence="1">Nucleus</location>
    </subcellularLocation>
</comment>
<feature type="compositionally biased region" description="Basic and acidic residues" evidence="6">
    <location>
        <begin position="579"/>
        <end position="595"/>
    </location>
</feature>
<feature type="region of interest" description="Disordered" evidence="6">
    <location>
        <begin position="1215"/>
        <end position="1237"/>
    </location>
</feature>
<dbReference type="Pfam" id="PF18581">
    <property type="entry name" value="SYCP2_ARLD"/>
    <property type="match status" value="1"/>
</dbReference>
<dbReference type="EMBL" id="NHOQ01000318">
    <property type="protein sequence ID" value="PWA30974.1"/>
    <property type="molecule type" value="Genomic_DNA"/>
</dbReference>
<keyword evidence="5" id="KW-0539">Nucleus</keyword>
<feature type="compositionally biased region" description="Basic residues" evidence="6">
    <location>
        <begin position="1277"/>
        <end position="1288"/>
    </location>
</feature>
<evidence type="ECO:0000256" key="2">
    <source>
        <dbReference type="ARBA" id="ARBA00004286"/>
    </source>
</evidence>
<evidence type="ECO:0000259" key="7">
    <source>
        <dbReference type="Pfam" id="PF18581"/>
    </source>
</evidence>
<feature type="domain" description="Synaptonemal complex protein 2 Spt16M-like" evidence="8">
    <location>
        <begin position="235"/>
        <end position="346"/>
    </location>
</feature>
<feature type="non-terminal residue" evidence="9">
    <location>
        <position position="1478"/>
    </location>
</feature>
<reference evidence="9 10" key="1">
    <citation type="journal article" date="2018" name="G3 (Bethesda)">
        <title>A High-Quality Reference Genome for the Invasive Mosquitofish Gambusia affinis Using a Chicago Library.</title>
        <authorList>
            <person name="Hoffberg S.L."/>
            <person name="Troendle N.J."/>
            <person name="Glenn T.C."/>
            <person name="Mahmud O."/>
            <person name="Louha S."/>
            <person name="Chalopin D."/>
            <person name="Bennetzen J.L."/>
            <person name="Mauricio R."/>
        </authorList>
    </citation>
    <scope>NUCLEOTIDE SEQUENCE [LARGE SCALE GENOMIC DNA]</scope>
    <source>
        <strain evidence="9">NE01/NJP1002.9</strain>
        <tissue evidence="9">Muscle</tissue>
    </source>
</reference>
<comment type="caution">
    <text evidence="9">The sequence shown here is derived from an EMBL/GenBank/DDBJ whole genome shotgun (WGS) entry which is preliminary data.</text>
</comment>
<gene>
    <name evidence="9" type="ORF">CCH79_00010636</name>
</gene>
<evidence type="ECO:0000256" key="5">
    <source>
        <dbReference type="ARBA" id="ARBA00023242"/>
    </source>
</evidence>
<sequence>MVSSALENIISAALRSGDVRPLDLFLERNTFEGMSIKCSQQFLNKLDKLVTRYMVQWFEKCRKLWIQHGPHWDETMFALSENFLNALMVVHESCKEGTSQVTESFLYPVGQLAVDPRINILIQKEAIRKYNLILDKIPVEFKKNRRILTSQDASDIMSKLAGRIVEGGDYDLQSSLMEALCRMATPDQRKKLADQWFSMAHVASGFAQISDSEFETACRRFLNMVNGMQGDKRRVYSYPCLRVYLGKYELLMPSDEKLEEFWIDFNLGSSISFYFSLPDEEDGHWETVCINENEVLSYTVTEVGKRKVLLLKLSEVVVVDSVEGSSLIIHFSSSLDILQAARNVFGDDKNKGTHLVIREAKHTVEGSSAQVVPESQVSLSANEKNTAPYLLSTTTAPAQMVTPVRQRISESTIYISSSERGSVNVGRFLPAKPSTNNKGSASLLKVSVCSTAVRTSSHNTTPCSTQLFGNKEQKMPMAAAEDSFLFEEKSQETNFVPDTQPRAACNTSSNWSKLSDSEMLRMPTQKIPSSSRPEPNSSLLEPQQRCPSSGRKLSVSESNVVLHKQFHSELTERLQKLLNDRSKDPPPQESADQHRKASNTKQGSRETDSENTCASVTVPKTQRAQRSKQSKEKRKEKAALEAEADAGAAKASEKTVTNKTVENQKQSQVKDDVKMAILRRDKRDSEVTASMMKLISSRYETKTQTTRKSSTEKVTHNWIPPLINRSIFNMGKMPTCKMETLRTVNVRKSLNSTTTSVRNGKDTFAFSADSPLSIGKENQTFTKSLVTSTSGIHNSSTFLITSKKAQPLTKNKLHVKKHLFSDTDMDTTTDVSWLRESARKPKPQVIKYSRQAQIKPKKNPLQSPDIPPDLQSSSKVGKNKSKLIQEAMDQPKAVKQAAVSSKPQAAARRPRRVAATSTKNYKEPDTDDNQSETETPQKDKRGCASKEEKGCEQTTNQNETTHRQWNQEENCADDPPIKKSKKNLFDHQPDKYKQADLTKTDLKIKAGNILQETLMLNKKNVIPGREQTSSLKDSLAACQTSFCPSPPFIEKMRSAGRSAPTLGLTCSTVLSPRGSPLPTSRDLSCQDTPSPILLLPKVRSAVSSKGQLELPSFYNVEQNQDSSKTPSIPSACSLAGQTPPPSPPTGLTAAEMCAVQQHLSPARPSLLSPSTQPLLTSTLLELDKPPVPSAPQSPLPGVALPSGCNLDLSKVSSVSLGSLSHSSPKSSVLSRNMNEKTPVTDKNLELTQHFVSGPARKRCISLSSNSEEDEKEEEKKKSKMRGQHSPRMKPRKLFKSFAEVSVVDELSHISCSHWETEDMEEDSELPERTLNPNNLCQQLSSELKNKFQNRCKIMEIYNKQSSKTVQQHISSIGVQLNKKRVQRVGQIQKVLLEEIKKMEQDNNMLQNMEKDVTIFWKKQMMTFHTYQKQETKRTDTLKKTLQSVTGHSWDYEDAVFKSEICLIKKDMKSIQDRLLSEM</sequence>
<dbReference type="Proteomes" id="UP000250572">
    <property type="component" value="Unassembled WGS sequence"/>
</dbReference>
<evidence type="ECO:0000256" key="1">
    <source>
        <dbReference type="ARBA" id="ARBA00004123"/>
    </source>
</evidence>
<feature type="compositionally biased region" description="Low complexity" evidence="6">
    <location>
        <begin position="1215"/>
        <end position="1230"/>
    </location>
</feature>
<keyword evidence="4" id="KW-0158">Chromosome</keyword>
<feature type="compositionally biased region" description="Polar residues" evidence="6">
    <location>
        <begin position="526"/>
        <end position="547"/>
    </location>
</feature>
<feature type="region of interest" description="Disordered" evidence="6">
    <location>
        <begin position="834"/>
        <end position="989"/>
    </location>
</feature>
<comment type="similarity">
    <text evidence="3">Belongs to the SYCP2 family.</text>
</comment>
<feature type="compositionally biased region" description="Basic and acidic residues" evidence="6">
    <location>
        <begin position="629"/>
        <end position="640"/>
    </location>
</feature>
<feature type="compositionally biased region" description="Polar residues" evidence="6">
    <location>
        <begin position="1117"/>
        <end position="1130"/>
    </location>
</feature>
<evidence type="ECO:0000259" key="8">
    <source>
        <dbReference type="Pfam" id="PF18584"/>
    </source>
</evidence>
<proteinExistence type="inferred from homology"/>
<dbReference type="InterPro" id="IPR024835">
    <property type="entry name" value="SYCP2-like"/>
</dbReference>
<evidence type="ECO:0000256" key="3">
    <source>
        <dbReference type="ARBA" id="ARBA00007960"/>
    </source>
</evidence>
<evidence type="ECO:0000313" key="10">
    <source>
        <dbReference type="Proteomes" id="UP000250572"/>
    </source>
</evidence>
<dbReference type="GO" id="GO:0007143">
    <property type="term" value="P:female meiotic nuclear division"/>
    <property type="evidence" value="ECO:0007669"/>
    <property type="project" value="TreeGrafter"/>
</dbReference>
<dbReference type="PANTHER" id="PTHR15607:SF12">
    <property type="entry name" value="SYNAPTONEMAL COMPLEX PROTEIN 2"/>
    <property type="match status" value="1"/>
</dbReference>
<dbReference type="GO" id="GO:0007140">
    <property type="term" value="P:male meiotic nuclear division"/>
    <property type="evidence" value="ECO:0007669"/>
    <property type="project" value="TreeGrafter"/>
</dbReference>
<organism evidence="9 10">
    <name type="scientific">Gambusia affinis</name>
    <name type="common">Western mosquitofish</name>
    <name type="synonym">Heterandria affinis</name>
    <dbReference type="NCBI Taxonomy" id="33528"/>
    <lineage>
        <taxon>Eukaryota</taxon>
        <taxon>Metazoa</taxon>
        <taxon>Chordata</taxon>
        <taxon>Craniata</taxon>
        <taxon>Vertebrata</taxon>
        <taxon>Euteleostomi</taxon>
        <taxon>Actinopterygii</taxon>
        <taxon>Neopterygii</taxon>
        <taxon>Teleostei</taxon>
        <taxon>Neoteleostei</taxon>
        <taxon>Acanthomorphata</taxon>
        <taxon>Ovalentaria</taxon>
        <taxon>Atherinomorphae</taxon>
        <taxon>Cyprinodontiformes</taxon>
        <taxon>Poeciliidae</taxon>
        <taxon>Poeciliinae</taxon>
        <taxon>Gambusia</taxon>
    </lineage>
</organism>
<feature type="domain" description="Synaptonemal complex protein 2 armadillo-repeat-like" evidence="7">
    <location>
        <begin position="52"/>
        <end position="140"/>
    </location>
</feature>
<feature type="region of interest" description="Disordered" evidence="6">
    <location>
        <begin position="1257"/>
        <end position="1288"/>
    </location>
</feature>
<dbReference type="InterPro" id="IPR040560">
    <property type="entry name" value="SYCP2_SLD"/>
</dbReference>
<feature type="region of interest" description="Disordered" evidence="6">
    <location>
        <begin position="492"/>
        <end position="554"/>
    </location>
</feature>
<accession>A0A315W4M8</accession>
<feature type="region of interest" description="Disordered" evidence="6">
    <location>
        <begin position="1117"/>
        <end position="1148"/>
    </location>
</feature>
<evidence type="ECO:0008006" key="11">
    <source>
        <dbReference type="Google" id="ProtNLM"/>
    </source>
</evidence>
<protein>
    <recommendedName>
        <fullName evidence="11">Synaptonemal complex protein 2 Spt16M-like domain-containing protein</fullName>
    </recommendedName>
</protein>
<dbReference type="InterPro" id="IPR041322">
    <property type="entry name" value="SYCP2_ARLD"/>
</dbReference>
<feature type="compositionally biased region" description="Polar residues" evidence="6">
    <location>
        <begin position="610"/>
        <end position="620"/>
    </location>
</feature>
<dbReference type="GO" id="GO:0000779">
    <property type="term" value="C:condensed chromosome, centromeric region"/>
    <property type="evidence" value="ECO:0007669"/>
    <property type="project" value="TreeGrafter"/>
</dbReference>
<keyword evidence="10" id="KW-1185">Reference proteome</keyword>
<evidence type="ECO:0000313" key="9">
    <source>
        <dbReference type="EMBL" id="PWA30974.1"/>
    </source>
</evidence>
<evidence type="ECO:0000256" key="6">
    <source>
        <dbReference type="SAM" id="MobiDB-lite"/>
    </source>
</evidence>
<feature type="region of interest" description="Disordered" evidence="6">
    <location>
        <begin position="579"/>
        <end position="668"/>
    </location>
</feature>
<feature type="compositionally biased region" description="Polar residues" evidence="6">
    <location>
        <begin position="505"/>
        <end position="514"/>
    </location>
</feature>
<dbReference type="Pfam" id="PF18584">
    <property type="entry name" value="SYCP2_SLD"/>
    <property type="match status" value="1"/>
</dbReference>
<feature type="compositionally biased region" description="Basic and acidic residues" evidence="6">
    <location>
        <begin position="935"/>
        <end position="951"/>
    </location>
</feature>